<feature type="domain" description="NAD(P)-binding" evidence="1">
    <location>
        <begin position="10"/>
        <end position="132"/>
    </location>
</feature>
<evidence type="ECO:0000313" key="2">
    <source>
        <dbReference type="EMBL" id="GAB98353.1"/>
    </source>
</evidence>
<dbReference type="InterPro" id="IPR051207">
    <property type="entry name" value="ComplexI_NDUFA9_subunit"/>
</dbReference>
<protein>
    <recommendedName>
        <fullName evidence="1">NAD(P)-binding domain-containing protein</fullName>
    </recommendedName>
</protein>
<reference evidence="2 3" key="1">
    <citation type="submission" date="2012-08" db="EMBL/GenBank/DDBJ databases">
        <title>Whole genome shotgun sequence of Kineosphaera limosa NBRC 100340.</title>
        <authorList>
            <person name="Yoshida I."/>
            <person name="Isaki S."/>
            <person name="Hosoyama A."/>
            <person name="Tsuchikane K."/>
            <person name="Katsumata H."/>
            <person name="Ando Y."/>
            <person name="Ohji S."/>
            <person name="Hamada M."/>
            <person name="Tamura T."/>
            <person name="Yamazoe A."/>
            <person name="Yamazaki S."/>
            <person name="Fujita N."/>
        </authorList>
    </citation>
    <scope>NUCLEOTIDE SEQUENCE [LARGE SCALE GENOMIC DNA]</scope>
    <source>
        <strain evidence="2 3">NBRC 100340</strain>
    </source>
</reference>
<comment type="caution">
    <text evidence="2">The sequence shown here is derived from an EMBL/GenBank/DDBJ whole genome shotgun (WGS) entry which is preliminary data.</text>
</comment>
<dbReference type="PANTHER" id="PTHR12126:SF11">
    <property type="entry name" value="NADH DEHYDROGENASE [UBIQUINONE] 1 ALPHA SUBCOMPLEX SUBUNIT 9, MITOCHONDRIAL"/>
    <property type="match status" value="1"/>
</dbReference>
<dbReference type="Pfam" id="PF13460">
    <property type="entry name" value="NAD_binding_10"/>
    <property type="match status" value="1"/>
</dbReference>
<dbReference type="InterPro" id="IPR016040">
    <property type="entry name" value="NAD(P)-bd_dom"/>
</dbReference>
<dbReference type="eggNOG" id="COG0702">
    <property type="taxonomic scope" value="Bacteria"/>
</dbReference>
<dbReference type="Gene3D" id="3.40.50.720">
    <property type="entry name" value="NAD(P)-binding Rossmann-like Domain"/>
    <property type="match status" value="1"/>
</dbReference>
<dbReference type="STRING" id="1184609.KILIM_134_00020"/>
<name>K6VQ89_9MICO</name>
<keyword evidence="3" id="KW-1185">Reference proteome</keyword>
<proteinExistence type="predicted"/>
<dbReference type="AlphaFoldDB" id="K6VQ89"/>
<dbReference type="Proteomes" id="UP000008366">
    <property type="component" value="Unassembled WGS sequence"/>
</dbReference>
<sequence>MTPLRIVVLGGTGTMGRRVADRLSDRGHDVVRASRSSGVDVADRRSLEGALAGADVVVDAINVETLSRRRAVDVLGSGARNVSRAAQEAGVGHIVCLSIVGAADPAVSGALGYYAGKAAQEAVYRSADVPVTLALTTQWFDLARTFLHQVRVGPVAIVPAMRCQPVHTDAAAEFVTAIACGPAPDRVAVAELAGPEQWDSAGMALRLARVIEPSARVVRVPMPARALRTGGLLPGPRATIDGRRFEDWLETLG</sequence>
<dbReference type="InterPro" id="IPR036291">
    <property type="entry name" value="NAD(P)-bd_dom_sf"/>
</dbReference>
<gene>
    <name evidence="2" type="ORF">KILIM_134_00020</name>
</gene>
<dbReference type="SUPFAM" id="SSF51735">
    <property type="entry name" value="NAD(P)-binding Rossmann-fold domains"/>
    <property type="match status" value="1"/>
</dbReference>
<dbReference type="OrthoDB" id="9771302at2"/>
<dbReference type="EMBL" id="BAHD01000134">
    <property type="protein sequence ID" value="GAB98353.1"/>
    <property type="molecule type" value="Genomic_DNA"/>
</dbReference>
<dbReference type="GO" id="GO:0044877">
    <property type="term" value="F:protein-containing complex binding"/>
    <property type="evidence" value="ECO:0007669"/>
    <property type="project" value="TreeGrafter"/>
</dbReference>
<organism evidence="2 3">
    <name type="scientific">Kineosphaera limosa NBRC 100340</name>
    <dbReference type="NCBI Taxonomy" id="1184609"/>
    <lineage>
        <taxon>Bacteria</taxon>
        <taxon>Bacillati</taxon>
        <taxon>Actinomycetota</taxon>
        <taxon>Actinomycetes</taxon>
        <taxon>Micrococcales</taxon>
        <taxon>Dermatophilaceae</taxon>
        <taxon>Kineosphaera</taxon>
    </lineage>
</organism>
<evidence type="ECO:0000259" key="1">
    <source>
        <dbReference type="Pfam" id="PF13460"/>
    </source>
</evidence>
<evidence type="ECO:0000313" key="3">
    <source>
        <dbReference type="Proteomes" id="UP000008366"/>
    </source>
</evidence>
<dbReference type="RefSeq" id="WP_006594885.1">
    <property type="nucleotide sequence ID" value="NZ_BAHD01000134.1"/>
</dbReference>
<accession>K6VQ89</accession>
<dbReference type="PANTHER" id="PTHR12126">
    <property type="entry name" value="NADH-UBIQUINONE OXIDOREDUCTASE 39 KDA SUBUNIT-RELATED"/>
    <property type="match status" value="1"/>
</dbReference>